<sequence>MEYDEFGFPVPEQFEDQKPRYRAKITPGRIAVLMFVLFLGVLIAFAAEYGDKLADNFKDGLARLAANRPMRIEAQIISRLQRGDVDGALKASDELAKLVPKAGFLWRGEILMRVSRPGEAAKTYHRLVELDPTDHLALNNRAYALALAEENLDEAMENVNQAIDIAGDVPAYIDTRGYLLYLSGRVPEALEDFNKVLSDQARRSQTRDAGIGELFFHRALAYKALGKEELAKKDFNTATRFGFLSDREPQPLKPIVESKEEGEEQAKETPPAPNESEVSEEAVEPSKP</sequence>
<dbReference type="EMBL" id="CP036279">
    <property type="protein sequence ID" value="QDU59288.1"/>
    <property type="molecule type" value="Genomic_DNA"/>
</dbReference>
<feature type="compositionally biased region" description="Acidic residues" evidence="3">
    <location>
        <begin position="277"/>
        <end position="288"/>
    </location>
</feature>
<feature type="region of interest" description="Disordered" evidence="3">
    <location>
        <begin position="243"/>
        <end position="288"/>
    </location>
</feature>
<keyword evidence="4" id="KW-0472">Membrane</keyword>
<dbReference type="SUPFAM" id="SSF48452">
    <property type="entry name" value="TPR-like"/>
    <property type="match status" value="1"/>
</dbReference>
<dbReference type="PANTHER" id="PTHR44858:SF1">
    <property type="entry name" value="UDP-N-ACETYLGLUCOSAMINE--PEPTIDE N-ACETYLGLUCOSAMINYLTRANSFERASE SPINDLY-RELATED"/>
    <property type="match status" value="1"/>
</dbReference>
<protein>
    <submittedName>
        <fullName evidence="5">Tetratricopeptide repeat protein</fullName>
    </submittedName>
</protein>
<organism evidence="5 6">
    <name type="scientific">Kolteria novifilia</name>
    <dbReference type="NCBI Taxonomy" id="2527975"/>
    <lineage>
        <taxon>Bacteria</taxon>
        <taxon>Pseudomonadati</taxon>
        <taxon>Planctomycetota</taxon>
        <taxon>Planctomycetia</taxon>
        <taxon>Kolteriales</taxon>
        <taxon>Kolteriaceae</taxon>
        <taxon>Kolteria</taxon>
    </lineage>
</organism>
<keyword evidence="1" id="KW-0677">Repeat</keyword>
<gene>
    <name evidence="5" type="ORF">Pan216_01160</name>
</gene>
<evidence type="ECO:0000256" key="1">
    <source>
        <dbReference type="ARBA" id="ARBA00022737"/>
    </source>
</evidence>
<dbReference type="Gene3D" id="1.25.40.10">
    <property type="entry name" value="Tetratricopeptide repeat domain"/>
    <property type="match status" value="2"/>
</dbReference>
<evidence type="ECO:0000256" key="2">
    <source>
        <dbReference type="ARBA" id="ARBA00022803"/>
    </source>
</evidence>
<dbReference type="InterPro" id="IPR011990">
    <property type="entry name" value="TPR-like_helical_dom_sf"/>
</dbReference>
<keyword evidence="6" id="KW-1185">Reference proteome</keyword>
<proteinExistence type="predicted"/>
<evidence type="ECO:0000256" key="4">
    <source>
        <dbReference type="SAM" id="Phobius"/>
    </source>
</evidence>
<dbReference type="AlphaFoldDB" id="A0A518AX38"/>
<feature type="compositionally biased region" description="Basic and acidic residues" evidence="3">
    <location>
        <begin position="245"/>
        <end position="267"/>
    </location>
</feature>
<keyword evidence="4" id="KW-0812">Transmembrane</keyword>
<reference evidence="5 6" key="1">
    <citation type="submission" date="2019-02" db="EMBL/GenBank/DDBJ databases">
        <title>Deep-cultivation of Planctomycetes and their phenomic and genomic characterization uncovers novel biology.</title>
        <authorList>
            <person name="Wiegand S."/>
            <person name="Jogler M."/>
            <person name="Boedeker C."/>
            <person name="Pinto D."/>
            <person name="Vollmers J."/>
            <person name="Rivas-Marin E."/>
            <person name="Kohn T."/>
            <person name="Peeters S.H."/>
            <person name="Heuer A."/>
            <person name="Rast P."/>
            <person name="Oberbeckmann S."/>
            <person name="Bunk B."/>
            <person name="Jeske O."/>
            <person name="Meyerdierks A."/>
            <person name="Storesund J.E."/>
            <person name="Kallscheuer N."/>
            <person name="Luecker S."/>
            <person name="Lage O.M."/>
            <person name="Pohl T."/>
            <person name="Merkel B.J."/>
            <person name="Hornburger P."/>
            <person name="Mueller R.-W."/>
            <person name="Bruemmer F."/>
            <person name="Labrenz M."/>
            <person name="Spormann A.M."/>
            <person name="Op den Camp H."/>
            <person name="Overmann J."/>
            <person name="Amann R."/>
            <person name="Jetten M.S.M."/>
            <person name="Mascher T."/>
            <person name="Medema M.H."/>
            <person name="Devos D.P."/>
            <person name="Kaster A.-K."/>
            <person name="Ovreas L."/>
            <person name="Rohde M."/>
            <person name="Galperin M.Y."/>
            <person name="Jogler C."/>
        </authorList>
    </citation>
    <scope>NUCLEOTIDE SEQUENCE [LARGE SCALE GENOMIC DNA]</scope>
    <source>
        <strain evidence="5 6">Pan216</strain>
    </source>
</reference>
<dbReference type="Pfam" id="PF13432">
    <property type="entry name" value="TPR_16"/>
    <property type="match status" value="1"/>
</dbReference>
<evidence type="ECO:0000313" key="5">
    <source>
        <dbReference type="EMBL" id="QDU59288.1"/>
    </source>
</evidence>
<feature type="transmembrane region" description="Helical" evidence="4">
    <location>
        <begin position="30"/>
        <end position="47"/>
    </location>
</feature>
<accession>A0A518AX38</accession>
<dbReference type="Proteomes" id="UP000317093">
    <property type="component" value="Chromosome"/>
</dbReference>
<dbReference type="InterPro" id="IPR050498">
    <property type="entry name" value="Ycf3"/>
</dbReference>
<dbReference type="InterPro" id="IPR019734">
    <property type="entry name" value="TPR_rpt"/>
</dbReference>
<evidence type="ECO:0000313" key="6">
    <source>
        <dbReference type="Proteomes" id="UP000317093"/>
    </source>
</evidence>
<keyword evidence="4" id="KW-1133">Transmembrane helix</keyword>
<dbReference type="Pfam" id="PF13181">
    <property type="entry name" value="TPR_8"/>
    <property type="match status" value="1"/>
</dbReference>
<keyword evidence="2" id="KW-0802">TPR repeat</keyword>
<dbReference type="KEGG" id="knv:Pan216_01160"/>
<evidence type="ECO:0000256" key="3">
    <source>
        <dbReference type="SAM" id="MobiDB-lite"/>
    </source>
</evidence>
<dbReference type="RefSeq" id="WP_419193108.1">
    <property type="nucleotide sequence ID" value="NZ_CP036279.1"/>
</dbReference>
<dbReference type="PANTHER" id="PTHR44858">
    <property type="entry name" value="TETRATRICOPEPTIDE REPEAT PROTEIN 6"/>
    <property type="match status" value="1"/>
</dbReference>
<name>A0A518AX38_9BACT</name>